<keyword evidence="7" id="KW-1185">Reference proteome</keyword>
<feature type="transmembrane region" description="Helical" evidence="4">
    <location>
        <begin position="149"/>
        <end position="168"/>
    </location>
</feature>
<evidence type="ECO:0000256" key="3">
    <source>
        <dbReference type="SAM" id="Coils"/>
    </source>
</evidence>
<dbReference type="InterPro" id="IPR000160">
    <property type="entry name" value="GGDEF_dom"/>
</dbReference>
<keyword evidence="4" id="KW-1133">Transmembrane helix</keyword>
<evidence type="ECO:0000313" key="6">
    <source>
        <dbReference type="EMBL" id="BDY13749.1"/>
    </source>
</evidence>
<feature type="coiled-coil region" evidence="3">
    <location>
        <begin position="217"/>
        <end position="276"/>
    </location>
</feature>
<reference evidence="6 7" key="1">
    <citation type="submission" date="2023-03" db="EMBL/GenBank/DDBJ databases">
        <title>Description of Hydrogenimonas sp. ISO32.</title>
        <authorList>
            <person name="Mino S."/>
            <person name="Fukazawa S."/>
            <person name="Sawabe T."/>
        </authorList>
    </citation>
    <scope>NUCLEOTIDE SEQUENCE [LARGE SCALE GENOMIC DNA]</scope>
    <source>
        <strain evidence="6 7">ISO32</strain>
    </source>
</reference>
<proteinExistence type="predicted"/>
<evidence type="ECO:0000256" key="4">
    <source>
        <dbReference type="SAM" id="Phobius"/>
    </source>
</evidence>
<dbReference type="CDD" id="cd01949">
    <property type="entry name" value="GGDEF"/>
    <property type="match status" value="1"/>
</dbReference>
<gene>
    <name evidence="6" type="ORF">HCR_20610</name>
</gene>
<dbReference type="InterPro" id="IPR043128">
    <property type="entry name" value="Rev_trsase/Diguanyl_cyclase"/>
</dbReference>
<keyword evidence="3" id="KW-0175">Coiled coil</keyword>
<sequence length="438" mass="50283">MKRRPTLMTRIIAVVTLFFLFLLALVSYSHYLSMEQYTKKSETEKSALLLNSIEPIITINMFLGLDEPMHDYLQKIIQQNPMIVELSVKDMEEGIHFMFSSKTFNPYGFEPIRLEQTIFDKITSTPIGKIEMLYSNARYTQLLGHYREFTILLLVGAAALVGLLVIMLRSALTPLRELAGELIAYDPKKLNFSKTRVDKSDEVGIIQNAVVDMVEKIQDYTKTLSKLNLELETKVKERTHTLENTNARLRREVQERIKAEDALKNANRMLERLSTRDALTNLCNRRVFERNLKTYWKIARREKTAISIIMCDIDFFKKINDTYGHLAGDICLQEIAKILERTISRPMDIVARYGGEEFIFILPDTPLSGARTIANEIQKLVAERNGSKKTKIKMTISIGISNCVPKDRRKPTDLVGAADMALYEAKKRGRDRIVVHPL</sequence>
<name>A0ABM8FPA2_9BACT</name>
<accession>A0ABM8FPA2</accession>
<feature type="transmembrane region" description="Helical" evidence="4">
    <location>
        <begin position="7"/>
        <end position="28"/>
    </location>
</feature>
<dbReference type="PROSITE" id="PS50887">
    <property type="entry name" value="GGDEF"/>
    <property type="match status" value="1"/>
</dbReference>
<dbReference type="InterPro" id="IPR050469">
    <property type="entry name" value="Diguanylate_Cyclase"/>
</dbReference>
<keyword evidence="4" id="KW-0812">Transmembrane</keyword>
<feature type="domain" description="GGDEF" evidence="5">
    <location>
        <begin position="304"/>
        <end position="438"/>
    </location>
</feature>
<dbReference type="InterPro" id="IPR029787">
    <property type="entry name" value="Nucleotide_cyclase"/>
</dbReference>
<protein>
    <recommendedName>
        <fullName evidence="1">diguanylate cyclase</fullName>
        <ecNumber evidence="1">2.7.7.65</ecNumber>
    </recommendedName>
</protein>
<keyword evidence="4" id="KW-0472">Membrane</keyword>
<comment type="catalytic activity">
    <reaction evidence="2">
        <text>2 GTP = 3',3'-c-di-GMP + 2 diphosphate</text>
        <dbReference type="Rhea" id="RHEA:24898"/>
        <dbReference type="ChEBI" id="CHEBI:33019"/>
        <dbReference type="ChEBI" id="CHEBI:37565"/>
        <dbReference type="ChEBI" id="CHEBI:58805"/>
        <dbReference type="EC" id="2.7.7.65"/>
    </reaction>
</comment>
<dbReference type="PANTHER" id="PTHR45138">
    <property type="entry name" value="REGULATORY COMPONENTS OF SENSORY TRANSDUCTION SYSTEM"/>
    <property type="match status" value="1"/>
</dbReference>
<dbReference type="Proteomes" id="UP001321445">
    <property type="component" value="Chromosome"/>
</dbReference>
<evidence type="ECO:0000256" key="2">
    <source>
        <dbReference type="ARBA" id="ARBA00034247"/>
    </source>
</evidence>
<dbReference type="Gene3D" id="3.30.70.270">
    <property type="match status" value="1"/>
</dbReference>
<organism evidence="6 7">
    <name type="scientific">Hydrogenimonas cancrithermarum</name>
    <dbReference type="NCBI Taxonomy" id="2993563"/>
    <lineage>
        <taxon>Bacteria</taxon>
        <taxon>Pseudomonadati</taxon>
        <taxon>Campylobacterota</taxon>
        <taxon>Epsilonproteobacteria</taxon>
        <taxon>Campylobacterales</taxon>
        <taxon>Hydrogenimonadaceae</taxon>
        <taxon>Hydrogenimonas</taxon>
    </lineage>
</organism>
<dbReference type="Gene3D" id="6.10.340.10">
    <property type="match status" value="1"/>
</dbReference>
<dbReference type="SUPFAM" id="SSF55073">
    <property type="entry name" value="Nucleotide cyclase"/>
    <property type="match status" value="1"/>
</dbReference>
<dbReference type="PANTHER" id="PTHR45138:SF9">
    <property type="entry name" value="DIGUANYLATE CYCLASE DGCM-RELATED"/>
    <property type="match status" value="1"/>
</dbReference>
<evidence type="ECO:0000256" key="1">
    <source>
        <dbReference type="ARBA" id="ARBA00012528"/>
    </source>
</evidence>
<dbReference type="RefSeq" id="WP_286336692.1">
    <property type="nucleotide sequence ID" value="NZ_AP027370.1"/>
</dbReference>
<dbReference type="NCBIfam" id="TIGR00254">
    <property type="entry name" value="GGDEF"/>
    <property type="match status" value="1"/>
</dbReference>
<dbReference type="EMBL" id="AP027370">
    <property type="protein sequence ID" value="BDY13749.1"/>
    <property type="molecule type" value="Genomic_DNA"/>
</dbReference>
<dbReference type="EC" id="2.7.7.65" evidence="1"/>
<dbReference type="Pfam" id="PF00990">
    <property type="entry name" value="GGDEF"/>
    <property type="match status" value="1"/>
</dbReference>
<dbReference type="SMART" id="SM00267">
    <property type="entry name" value="GGDEF"/>
    <property type="match status" value="1"/>
</dbReference>
<evidence type="ECO:0000313" key="7">
    <source>
        <dbReference type="Proteomes" id="UP001321445"/>
    </source>
</evidence>
<evidence type="ECO:0000259" key="5">
    <source>
        <dbReference type="PROSITE" id="PS50887"/>
    </source>
</evidence>